<dbReference type="KEGG" id="drg:H9K76_19845"/>
<proteinExistence type="predicted"/>
<dbReference type="Proteomes" id="UP000515811">
    <property type="component" value="Chromosome"/>
</dbReference>
<protein>
    <submittedName>
        <fullName evidence="1">DUF3025 domain-containing protein</fullName>
    </submittedName>
</protein>
<name>A0A7G9RVW9_9BURK</name>
<dbReference type="AlphaFoldDB" id="A0A7G9RVW9"/>
<dbReference type="Pfam" id="PF11227">
    <property type="entry name" value="DUF3025"/>
    <property type="match status" value="1"/>
</dbReference>
<evidence type="ECO:0000313" key="2">
    <source>
        <dbReference type="Proteomes" id="UP000515811"/>
    </source>
</evidence>
<gene>
    <name evidence="1" type="ORF">H9K76_19845</name>
</gene>
<reference evidence="1 2" key="1">
    <citation type="submission" date="2020-08" db="EMBL/GenBank/DDBJ databases">
        <title>Genome sequence of Diaphorobacter ruginosibacter DSM 27467T.</title>
        <authorList>
            <person name="Hyun D.-W."/>
            <person name="Bae J.-W."/>
        </authorList>
    </citation>
    <scope>NUCLEOTIDE SEQUENCE [LARGE SCALE GENOMIC DNA]</scope>
    <source>
        <strain evidence="1 2">DSM 27467</strain>
    </source>
</reference>
<keyword evidence="2" id="KW-1185">Reference proteome</keyword>
<dbReference type="EMBL" id="CP060714">
    <property type="protein sequence ID" value="QNN59744.1"/>
    <property type="molecule type" value="Genomic_DNA"/>
</dbReference>
<accession>A0A7G9RVW9</accession>
<evidence type="ECO:0000313" key="1">
    <source>
        <dbReference type="EMBL" id="QNN59744.1"/>
    </source>
</evidence>
<sequence>MQVGEGREAWGLVDWHRPWLAGMAQAGRPAAARILAGASVAQALNEALEGDQAGTEARGAMRFVAHESLEHGVAYERFIDERCCIPTRDNLHDFLNGLIWLHFPRTKRLFNRWQADAIRQRGAGGTRGPLRDAITVFDENGALLLASQPLCEALRERAWHRLGVQLRPLWREARLIPFGHALLEKLVQPRKSITAHVVIADEGGRVQCASTGPDAWMASHFTQEWFAQKPFNPLPVLGVPGWWSENENFCFYDDSMVFRSDARKIIQQPEIAAAAR</sequence>
<organism evidence="1 2">
    <name type="scientific">Diaphorobacter ruginosibacter</name>
    <dbReference type="NCBI Taxonomy" id="1715720"/>
    <lineage>
        <taxon>Bacteria</taxon>
        <taxon>Pseudomonadati</taxon>
        <taxon>Pseudomonadota</taxon>
        <taxon>Betaproteobacteria</taxon>
        <taxon>Burkholderiales</taxon>
        <taxon>Comamonadaceae</taxon>
        <taxon>Diaphorobacter</taxon>
    </lineage>
</organism>
<dbReference type="InterPro" id="IPR021390">
    <property type="entry name" value="DUF3025"/>
</dbReference>